<reference evidence="3" key="1">
    <citation type="submission" date="2017-07" db="EMBL/GenBank/DDBJ databases">
        <title>Taro Niue Genome Assembly and Annotation.</title>
        <authorList>
            <person name="Atibalentja N."/>
            <person name="Keating K."/>
            <person name="Fields C.J."/>
        </authorList>
    </citation>
    <scope>NUCLEOTIDE SEQUENCE</scope>
    <source>
        <strain evidence="3">Niue_2</strain>
        <tissue evidence="3">Leaf</tissue>
    </source>
</reference>
<evidence type="ECO:0000256" key="2">
    <source>
        <dbReference type="SAM" id="SignalP"/>
    </source>
</evidence>
<feature type="transmembrane region" description="Helical" evidence="1">
    <location>
        <begin position="249"/>
        <end position="275"/>
    </location>
</feature>
<keyword evidence="2" id="KW-0732">Signal</keyword>
<dbReference type="EMBL" id="NMUH01009651">
    <property type="protein sequence ID" value="MQM20260.1"/>
    <property type="molecule type" value="Genomic_DNA"/>
</dbReference>
<evidence type="ECO:0000313" key="4">
    <source>
        <dbReference type="Proteomes" id="UP000652761"/>
    </source>
</evidence>
<organism evidence="3 4">
    <name type="scientific">Colocasia esculenta</name>
    <name type="common">Wild taro</name>
    <name type="synonym">Arum esculentum</name>
    <dbReference type="NCBI Taxonomy" id="4460"/>
    <lineage>
        <taxon>Eukaryota</taxon>
        <taxon>Viridiplantae</taxon>
        <taxon>Streptophyta</taxon>
        <taxon>Embryophyta</taxon>
        <taxon>Tracheophyta</taxon>
        <taxon>Spermatophyta</taxon>
        <taxon>Magnoliopsida</taxon>
        <taxon>Liliopsida</taxon>
        <taxon>Araceae</taxon>
        <taxon>Aroideae</taxon>
        <taxon>Colocasieae</taxon>
        <taxon>Colocasia</taxon>
    </lineage>
</organism>
<accession>A0A843XMC2</accession>
<comment type="caution">
    <text evidence="3">The sequence shown here is derived from an EMBL/GenBank/DDBJ whole genome shotgun (WGS) entry which is preliminary data.</text>
</comment>
<evidence type="ECO:0000313" key="3">
    <source>
        <dbReference type="EMBL" id="MQM20260.1"/>
    </source>
</evidence>
<protein>
    <submittedName>
        <fullName evidence="3">Uncharacterized protein</fullName>
    </submittedName>
</protein>
<keyword evidence="1" id="KW-0812">Transmembrane</keyword>
<feature type="transmembrane region" description="Helical" evidence="1">
    <location>
        <begin position="224"/>
        <end position="243"/>
    </location>
</feature>
<dbReference type="AlphaFoldDB" id="A0A843XMC2"/>
<sequence length="479" mass="52850">MPCACWACRGLQASGSARFLLCLPHLFTRCLALEGLSRSEVVSVAWDPHRREPLRERSGLRACSSWKPTGRTLELREKRGLDSGAESFVELSWLGLGHRGWPEFYPVQASQSLVSLPHSTLVLEPCREVRRGATTWPGCGVARVEWSSAVLSRSSGEVCGFPARFVCMLQVGCSCCYVSCMASVVSRCVHAVVARSALDSLAVVFPVWRTIAGKSRRGSEVCRWFGWCVLAGFPRTVPWWFWWRFSQDLLALLLLAAVFSLMVRVVWSFGLCILVKVLPRIALCRFWQRFFPGVLCVRSPIGGVSLVAAGNCVLCRALLATVWVADLLAPTMGYVGGCSRAVFDWHFLLFGPDLTSLVTYRVVVPFRHPTFAWSLSRSEVVSVCLGPPSSRAFKGAFWATSLLKLGGQAWGHSLARLRCCVCCVFFGGSVSLFRGVPFLGASLWCHRRVWLPDLEVCPGSGVVLLVGPRPCGGLRWSCY</sequence>
<proteinExistence type="predicted"/>
<feature type="chain" id="PRO_5033004462" evidence="2">
    <location>
        <begin position="33"/>
        <end position="479"/>
    </location>
</feature>
<keyword evidence="1" id="KW-1133">Transmembrane helix</keyword>
<keyword evidence="1" id="KW-0472">Membrane</keyword>
<gene>
    <name evidence="3" type="ORF">Taro_053279</name>
</gene>
<keyword evidence="4" id="KW-1185">Reference proteome</keyword>
<name>A0A843XMC2_COLES</name>
<evidence type="ECO:0000256" key="1">
    <source>
        <dbReference type="SAM" id="Phobius"/>
    </source>
</evidence>
<feature type="signal peptide" evidence="2">
    <location>
        <begin position="1"/>
        <end position="32"/>
    </location>
</feature>
<dbReference type="Proteomes" id="UP000652761">
    <property type="component" value="Unassembled WGS sequence"/>
</dbReference>